<dbReference type="RefSeq" id="WP_148869739.1">
    <property type="nucleotide sequence ID" value="NZ_VNIA01000002.1"/>
</dbReference>
<evidence type="ECO:0000313" key="2">
    <source>
        <dbReference type="Proteomes" id="UP000323136"/>
    </source>
</evidence>
<gene>
    <name evidence="1" type="ORF">C7447_102257</name>
</gene>
<sequence length="64" mass="7357">MYSKKIIAIPLRKIPDGGVFVKIRMGLPQLEPFTKIDNCEGSVHAETYDGRIRVFNENQLCYEL</sequence>
<comment type="caution">
    <text evidence="1">The sequence shown here is derived from an EMBL/GenBank/DDBJ whole genome shotgun (WGS) entry which is preliminary data.</text>
</comment>
<accession>A0A5S5DWC1</accession>
<name>A0A5S5DWC1_9FLAO</name>
<dbReference type="EMBL" id="VNIA01000002">
    <property type="protein sequence ID" value="TYP98939.1"/>
    <property type="molecule type" value="Genomic_DNA"/>
</dbReference>
<protein>
    <submittedName>
        <fullName evidence="1">Uncharacterized protein</fullName>
    </submittedName>
</protein>
<proteinExistence type="predicted"/>
<organism evidence="1 2">
    <name type="scientific">Tenacibaculum adriaticum</name>
    <dbReference type="NCBI Taxonomy" id="413713"/>
    <lineage>
        <taxon>Bacteria</taxon>
        <taxon>Pseudomonadati</taxon>
        <taxon>Bacteroidota</taxon>
        <taxon>Flavobacteriia</taxon>
        <taxon>Flavobacteriales</taxon>
        <taxon>Flavobacteriaceae</taxon>
        <taxon>Tenacibaculum</taxon>
    </lineage>
</organism>
<dbReference type="Proteomes" id="UP000323136">
    <property type="component" value="Unassembled WGS sequence"/>
</dbReference>
<reference evidence="1 2" key="1">
    <citation type="submission" date="2019-07" db="EMBL/GenBank/DDBJ databases">
        <title>Genomic Encyclopedia of Type Strains, Phase IV (KMG-IV): sequencing the most valuable type-strain genomes for metagenomic binning, comparative biology and taxonomic classification.</title>
        <authorList>
            <person name="Goeker M."/>
        </authorList>
    </citation>
    <scope>NUCLEOTIDE SEQUENCE [LARGE SCALE GENOMIC DNA]</scope>
    <source>
        <strain evidence="1 2">DSM 18961</strain>
    </source>
</reference>
<evidence type="ECO:0000313" key="1">
    <source>
        <dbReference type="EMBL" id="TYP98939.1"/>
    </source>
</evidence>
<dbReference type="AlphaFoldDB" id="A0A5S5DWC1"/>
<keyword evidence="2" id="KW-1185">Reference proteome</keyword>